<dbReference type="AlphaFoldDB" id="A0A4D6GWE3"/>
<evidence type="ECO:0000313" key="4">
    <source>
        <dbReference type="Proteomes" id="UP000296216"/>
    </source>
</evidence>
<protein>
    <submittedName>
        <fullName evidence="3">Small CPxCG-related zinc finger protein</fullName>
    </submittedName>
</protein>
<gene>
    <name evidence="3" type="ORF">HBSAL_08745</name>
</gene>
<feature type="compositionally biased region" description="Basic and acidic residues" evidence="1">
    <location>
        <begin position="1"/>
        <end position="12"/>
    </location>
</feature>
<accession>A0A4D6GWE3</accession>
<feature type="compositionally biased region" description="Basic and acidic residues" evidence="1">
    <location>
        <begin position="22"/>
        <end position="32"/>
    </location>
</feature>
<name>A0A4D6GWE3_HALS9</name>
<feature type="transmembrane region" description="Helical" evidence="2">
    <location>
        <begin position="68"/>
        <end position="86"/>
    </location>
</feature>
<feature type="transmembrane region" description="Helical" evidence="2">
    <location>
        <begin position="42"/>
        <end position="62"/>
    </location>
</feature>
<evidence type="ECO:0000256" key="2">
    <source>
        <dbReference type="SAM" id="Phobius"/>
    </source>
</evidence>
<reference evidence="3 4" key="1">
    <citation type="journal article" date="2019" name="Microbiol. Resour. Announc.">
        <title>The Genome Sequence of the Halobacterium salinarum Type Strain Is Closely Related to That of Laboratory Strains NRC-1 and R1.</title>
        <authorList>
            <person name="Pfeiffer F."/>
            <person name="Marchfelder A."/>
            <person name="Habermann B."/>
            <person name="Dyall-Smith M.L."/>
        </authorList>
    </citation>
    <scope>NUCLEOTIDE SEQUENCE [LARGE SCALE GENOMIC DNA]</scope>
    <source>
        <strain evidence="4">ATCC 33171 / DSM 3754 / JCM 8978 / NBRC 102687 / NCIMB 764 / 91-R6</strain>
    </source>
</reference>
<evidence type="ECO:0000256" key="1">
    <source>
        <dbReference type="SAM" id="MobiDB-lite"/>
    </source>
</evidence>
<keyword evidence="2" id="KW-0812">Transmembrane</keyword>
<dbReference type="GeneID" id="39855586"/>
<dbReference type="RefSeq" id="WP_136361503.1">
    <property type="nucleotide sequence ID" value="NZ_VRYN01000001.1"/>
</dbReference>
<organism evidence="3 4">
    <name type="scientific">Halobacterium salinarum (strain ATCC 33171 / DSM 3754 / JCM 8978 / NBRC 102687 / NCIMB 764 / 91-R6)</name>
    <dbReference type="NCBI Taxonomy" id="2597657"/>
    <lineage>
        <taxon>Archaea</taxon>
        <taxon>Methanobacteriati</taxon>
        <taxon>Methanobacteriota</taxon>
        <taxon>Stenosarchaea group</taxon>
        <taxon>Halobacteria</taxon>
        <taxon>Halobacteriales</taxon>
        <taxon>Halobacteriaceae</taxon>
        <taxon>Halobacterium</taxon>
    </lineage>
</organism>
<sequence>MSDRNNSKKDGGDITSEEDETGEKIETSYDDDGPLHEKINTVSAWVIVIGAFFAGGIASMLFVPYSNWLSFMVFGGLVSVPLWAILTESGLEWLNNLDSASKSSTNTQTVNSSRKRICSSCGWQNEQTNNYCIDCGTELGD</sequence>
<keyword evidence="2" id="KW-1133">Transmembrane helix</keyword>
<proteinExistence type="predicted"/>
<feature type="region of interest" description="Disordered" evidence="1">
    <location>
        <begin position="1"/>
        <end position="32"/>
    </location>
</feature>
<keyword evidence="2" id="KW-0472">Membrane</keyword>
<dbReference type="Proteomes" id="UP000296216">
    <property type="component" value="Chromosome"/>
</dbReference>
<evidence type="ECO:0000313" key="3">
    <source>
        <dbReference type="EMBL" id="QCC45396.1"/>
    </source>
</evidence>
<dbReference type="EMBL" id="CP038631">
    <property type="protein sequence ID" value="QCC45396.1"/>
    <property type="molecule type" value="Genomic_DNA"/>
</dbReference>